<evidence type="ECO:0000313" key="2">
    <source>
        <dbReference type="Proteomes" id="UP000681075"/>
    </source>
</evidence>
<keyword evidence="2" id="KW-1185">Reference proteome</keyword>
<dbReference type="AlphaFoldDB" id="A0A8S8XEP8"/>
<protein>
    <submittedName>
        <fullName evidence="1">Uncharacterized protein</fullName>
    </submittedName>
</protein>
<accession>A0A8S8XEP8</accession>
<proteinExistence type="predicted"/>
<reference evidence="1" key="1">
    <citation type="submission" date="2021-02" db="EMBL/GenBank/DDBJ databases">
        <title>Genome sequence of Rhodospirillales sp. strain TMPK1 isolated from soil.</title>
        <authorList>
            <person name="Nakai R."/>
            <person name="Kusada H."/>
            <person name="Tamaki H."/>
        </authorList>
    </citation>
    <scope>NUCLEOTIDE SEQUENCE</scope>
    <source>
        <strain evidence="1">TMPK1</strain>
    </source>
</reference>
<dbReference type="EMBL" id="BOPV01000001">
    <property type="protein sequence ID" value="GIL40462.1"/>
    <property type="molecule type" value="Genomic_DNA"/>
</dbReference>
<evidence type="ECO:0000313" key="1">
    <source>
        <dbReference type="EMBL" id="GIL40462.1"/>
    </source>
</evidence>
<dbReference type="Proteomes" id="UP000681075">
    <property type="component" value="Unassembled WGS sequence"/>
</dbReference>
<gene>
    <name evidence="1" type="ORF">TMPK1_26990</name>
</gene>
<dbReference type="RefSeq" id="WP_420243561.1">
    <property type="nucleotide sequence ID" value="NZ_BOPV01000001.1"/>
</dbReference>
<comment type="caution">
    <text evidence="1">The sequence shown here is derived from an EMBL/GenBank/DDBJ whole genome shotgun (WGS) entry which is preliminary data.</text>
</comment>
<sequence>MAESDPVLSKAKAWRVAYGEHVRWVREQARLETELVQRVGFPGIDVKVPGKPTPAFVQDAATLQLLLGKGAAAKKAEGDLRAALKAWKAEAARSGYSDAKQREKETGLVAERLAHEALTTKARTIEGAIAKLDIVLEVEAPGPDVTEAPWPALRLITADLRRLVKSK</sequence>
<name>A0A8S8XEP8_9PROT</name>
<organism evidence="1 2">
    <name type="scientific">Roseiterribacter gracilis</name>
    <dbReference type="NCBI Taxonomy" id="2812848"/>
    <lineage>
        <taxon>Bacteria</taxon>
        <taxon>Pseudomonadati</taxon>
        <taxon>Pseudomonadota</taxon>
        <taxon>Alphaproteobacteria</taxon>
        <taxon>Rhodospirillales</taxon>
        <taxon>Roseiterribacteraceae</taxon>
        <taxon>Roseiterribacter</taxon>
    </lineage>
</organism>